<dbReference type="AlphaFoldDB" id="A0A1I2D7V4"/>
<sequence length="312" mass="31673">MPTFLHSPLPLALVLAIGGCDILDPIITTGVTSETGPWVTSTGTSDSATTLSDTSTVTTDDPGGTTDGATTLSDTSTVTTDSPDPSGAVFIVPPDDPPAQCDVWTQNCPAGEKCAAEGPPPVSSGSIACTPIVPDPAQLGEPCQVLVEGHLGPDTCDVGLYCLDVDPVTQQGTCHAICTGSPDNPVCGAGQVCLTSNEVPLCLEACDPLLETCPDDDVCIPLYPGFACWRDTDPPKGPLESCDLVNQCDDGLFCSTTQGAVECDPDGAGCCLAYCDLSAPGTCPGVGQECLPYFAPGDLPPGLEHVGACVLP</sequence>
<proteinExistence type="predicted"/>
<protein>
    <submittedName>
        <fullName evidence="2">Uncharacterized protein</fullName>
    </submittedName>
</protein>
<reference evidence="3" key="1">
    <citation type="submission" date="2016-10" db="EMBL/GenBank/DDBJ databases">
        <authorList>
            <person name="Varghese N."/>
            <person name="Submissions S."/>
        </authorList>
    </citation>
    <scope>NUCLEOTIDE SEQUENCE [LARGE SCALE GENOMIC DNA]</scope>
    <source>
        <strain evidence="3">ATCC 25963</strain>
    </source>
</reference>
<name>A0A1I2D7V4_9BACT</name>
<dbReference type="Proteomes" id="UP000199400">
    <property type="component" value="Unassembled WGS sequence"/>
</dbReference>
<organism evidence="2 3">
    <name type="scientific">Nannocystis exedens</name>
    <dbReference type="NCBI Taxonomy" id="54"/>
    <lineage>
        <taxon>Bacteria</taxon>
        <taxon>Pseudomonadati</taxon>
        <taxon>Myxococcota</taxon>
        <taxon>Polyangia</taxon>
        <taxon>Nannocystales</taxon>
        <taxon>Nannocystaceae</taxon>
        <taxon>Nannocystis</taxon>
    </lineage>
</organism>
<keyword evidence="3" id="KW-1185">Reference proteome</keyword>
<feature type="compositionally biased region" description="Low complexity" evidence="1">
    <location>
        <begin position="39"/>
        <end position="85"/>
    </location>
</feature>
<dbReference type="EMBL" id="FOMX01000019">
    <property type="protein sequence ID" value="SFE76050.1"/>
    <property type="molecule type" value="Genomic_DNA"/>
</dbReference>
<gene>
    <name evidence="2" type="ORF">SAMN02745121_05410</name>
</gene>
<evidence type="ECO:0000256" key="1">
    <source>
        <dbReference type="SAM" id="MobiDB-lite"/>
    </source>
</evidence>
<evidence type="ECO:0000313" key="2">
    <source>
        <dbReference type="EMBL" id="SFE76050.1"/>
    </source>
</evidence>
<evidence type="ECO:0000313" key="3">
    <source>
        <dbReference type="Proteomes" id="UP000199400"/>
    </source>
</evidence>
<accession>A0A1I2D7V4</accession>
<feature type="region of interest" description="Disordered" evidence="1">
    <location>
        <begin position="36"/>
        <end position="85"/>
    </location>
</feature>